<accession>A0A2S9X0C3</accession>
<proteinExistence type="predicted"/>
<dbReference type="EMBL" id="MTBD01000034">
    <property type="protein sequence ID" value="PRP69169.1"/>
    <property type="molecule type" value="Genomic_DNA"/>
</dbReference>
<gene>
    <name evidence="1" type="ORF">BUE93_18495</name>
</gene>
<dbReference type="Pfam" id="PF13366">
    <property type="entry name" value="PDDEXK_3"/>
    <property type="match status" value="1"/>
</dbReference>
<name>A0A2S9X0C3_9NEIS</name>
<dbReference type="AlphaFoldDB" id="A0A2S9X0C3"/>
<dbReference type="OrthoDB" id="9798792at2"/>
<organism evidence="1 2">
    <name type="scientific">Chromobacterium amazonense</name>
    <dbReference type="NCBI Taxonomy" id="1382803"/>
    <lineage>
        <taxon>Bacteria</taxon>
        <taxon>Pseudomonadati</taxon>
        <taxon>Pseudomonadota</taxon>
        <taxon>Betaproteobacteria</taxon>
        <taxon>Neisseriales</taxon>
        <taxon>Chromobacteriaceae</taxon>
        <taxon>Chromobacterium</taxon>
    </lineage>
</organism>
<dbReference type="NCBIfam" id="TIGR04256">
    <property type="entry name" value="GxxExxY"/>
    <property type="match status" value="1"/>
</dbReference>
<comment type="caution">
    <text evidence="1">The sequence shown here is derived from an EMBL/GenBank/DDBJ whole genome shotgun (WGS) entry which is preliminary data.</text>
</comment>
<sequence length="123" mass="14146">MPPLMDEELTYRIQGCVFEVFRQLGHGYLEKVYENALFHELRTIGLDVRAQASLCVHYKGQVVGEYFADLLVEGRVLLELKAQEKLAAIHEAQLLNYMKASGIKLGLLVNFWHPKAEVRRFVL</sequence>
<evidence type="ECO:0000313" key="2">
    <source>
        <dbReference type="Proteomes" id="UP000239469"/>
    </source>
</evidence>
<evidence type="ECO:0000313" key="1">
    <source>
        <dbReference type="EMBL" id="PRP69169.1"/>
    </source>
</evidence>
<dbReference type="Proteomes" id="UP000239469">
    <property type="component" value="Unassembled WGS sequence"/>
</dbReference>
<dbReference type="RefSeq" id="WP_106077800.1">
    <property type="nucleotide sequence ID" value="NZ_JAFCYX010000001.1"/>
</dbReference>
<dbReference type="InterPro" id="IPR026350">
    <property type="entry name" value="GxxExxY"/>
</dbReference>
<protein>
    <submittedName>
        <fullName evidence="1">GxxExxY protein</fullName>
    </submittedName>
</protein>
<reference evidence="1 2" key="1">
    <citation type="submission" date="2017-01" db="EMBL/GenBank/DDBJ databases">
        <title>New insights into the genetic diversity of Chromobacterium isolated from tropical freshwater lake.</title>
        <authorList>
            <person name="Santos A.B."/>
            <person name="Nascimento A.M."/>
            <person name="Da Silva P.C."/>
        </authorList>
    </citation>
    <scope>NUCLEOTIDE SEQUENCE [LARGE SCALE GENOMIC DNA]</scope>
    <source>
        <strain evidence="1 2">56AF</strain>
    </source>
</reference>